<dbReference type="GO" id="GO:0140297">
    <property type="term" value="F:DNA-binding transcription factor binding"/>
    <property type="evidence" value="ECO:0007669"/>
    <property type="project" value="UniProtKB-ARBA"/>
</dbReference>
<dbReference type="InterPro" id="IPR036236">
    <property type="entry name" value="Znf_C2H2_sf"/>
</dbReference>
<dbReference type="GO" id="GO:0008270">
    <property type="term" value="F:zinc ion binding"/>
    <property type="evidence" value="ECO:0007669"/>
    <property type="project" value="UniProtKB-KW"/>
</dbReference>
<feature type="region of interest" description="Disordered" evidence="10">
    <location>
        <begin position="774"/>
        <end position="879"/>
    </location>
</feature>
<feature type="compositionally biased region" description="Basic and acidic residues" evidence="10">
    <location>
        <begin position="23"/>
        <end position="33"/>
    </location>
</feature>
<feature type="compositionally biased region" description="Low complexity" evidence="10">
    <location>
        <begin position="1175"/>
        <end position="1193"/>
    </location>
</feature>
<evidence type="ECO:0000256" key="8">
    <source>
        <dbReference type="ARBA" id="ARBA00023242"/>
    </source>
</evidence>
<feature type="domain" description="C2H2-type" evidence="11">
    <location>
        <begin position="514"/>
        <end position="544"/>
    </location>
</feature>
<evidence type="ECO:0000256" key="6">
    <source>
        <dbReference type="ARBA" id="ARBA00022833"/>
    </source>
</evidence>
<feature type="compositionally biased region" description="Polar residues" evidence="10">
    <location>
        <begin position="823"/>
        <end position="841"/>
    </location>
</feature>
<keyword evidence="3" id="KW-0479">Metal-binding</keyword>
<feature type="region of interest" description="Disordered" evidence="10">
    <location>
        <begin position="1172"/>
        <end position="1213"/>
    </location>
</feature>
<reference evidence="13" key="1">
    <citation type="submission" date="2017-02" db="UniProtKB">
        <authorList>
            <consortium name="WormBaseParasite"/>
        </authorList>
    </citation>
    <scope>IDENTIFICATION</scope>
</reference>
<dbReference type="Pfam" id="PF00096">
    <property type="entry name" value="zf-C2H2"/>
    <property type="match status" value="3"/>
</dbReference>
<dbReference type="PROSITE" id="PS00028">
    <property type="entry name" value="ZINC_FINGER_C2H2_1"/>
    <property type="match status" value="3"/>
</dbReference>
<comment type="subcellular location">
    <subcellularLocation>
        <location evidence="1">Nucleus</location>
    </subcellularLocation>
</comment>
<dbReference type="InterPro" id="IPR043359">
    <property type="entry name" value="GLI-like"/>
</dbReference>
<evidence type="ECO:0000256" key="3">
    <source>
        <dbReference type="ARBA" id="ARBA00022723"/>
    </source>
</evidence>
<keyword evidence="4" id="KW-0677">Repeat</keyword>
<dbReference type="SMART" id="SM00355">
    <property type="entry name" value="ZnF_C2H2"/>
    <property type="match status" value="5"/>
</dbReference>
<protein>
    <submittedName>
        <fullName evidence="13">C2H2-type domain-containing protein</fullName>
    </submittedName>
</protein>
<dbReference type="GO" id="GO:0000981">
    <property type="term" value="F:DNA-binding transcription factor activity, RNA polymerase II-specific"/>
    <property type="evidence" value="ECO:0007669"/>
    <property type="project" value="TreeGrafter"/>
</dbReference>
<feature type="compositionally biased region" description="Low complexity" evidence="10">
    <location>
        <begin position="801"/>
        <end position="810"/>
    </location>
</feature>
<feature type="compositionally biased region" description="Low complexity" evidence="10">
    <location>
        <begin position="673"/>
        <end position="702"/>
    </location>
</feature>
<dbReference type="FunFam" id="3.30.160.60:FF:000048">
    <property type="entry name" value="GLI family zinc finger 3"/>
    <property type="match status" value="1"/>
</dbReference>
<dbReference type="PROSITE" id="PS50157">
    <property type="entry name" value="ZINC_FINGER_C2H2_2"/>
    <property type="match status" value="4"/>
</dbReference>
<dbReference type="Pfam" id="PF23561">
    <property type="entry name" value="zf-C2H2_15"/>
    <property type="match status" value="1"/>
</dbReference>
<feature type="domain" description="C2H2-type" evidence="11">
    <location>
        <begin position="545"/>
        <end position="575"/>
    </location>
</feature>
<dbReference type="SUPFAM" id="SSF57667">
    <property type="entry name" value="beta-beta-alpha zinc fingers"/>
    <property type="match status" value="3"/>
</dbReference>
<feature type="domain" description="C2H2-type" evidence="11">
    <location>
        <begin position="452"/>
        <end position="483"/>
    </location>
</feature>
<dbReference type="STRING" id="131310.A0A0N4ZMF1"/>
<keyword evidence="12" id="KW-1185">Reference proteome</keyword>
<accession>A0A0N4ZMF1</accession>
<feature type="compositionally biased region" description="Polar residues" evidence="10">
    <location>
        <begin position="80"/>
        <end position="98"/>
    </location>
</feature>
<evidence type="ECO:0000256" key="2">
    <source>
        <dbReference type="ARBA" id="ARBA00010831"/>
    </source>
</evidence>
<evidence type="ECO:0000313" key="12">
    <source>
        <dbReference type="Proteomes" id="UP000038045"/>
    </source>
</evidence>
<feature type="compositionally biased region" description="Polar residues" evidence="10">
    <location>
        <begin position="1194"/>
        <end position="1203"/>
    </location>
</feature>
<dbReference type="Gene3D" id="3.30.160.60">
    <property type="entry name" value="Classic Zinc Finger"/>
    <property type="match status" value="5"/>
</dbReference>
<evidence type="ECO:0000256" key="1">
    <source>
        <dbReference type="ARBA" id="ARBA00004123"/>
    </source>
</evidence>
<dbReference type="FunFam" id="3.30.160.60:FF:000031">
    <property type="entry name" value="GLI family zinc finger 3"/>
    <property type="match status" value="1"/>
</dbReference>
<feature type="compositionally biased region" description="Polar residues" evidence="10">
    <location>
        <begin position="663"/>
        <end position="672"/>
    </location>
</feature>
<sequence>MTADCISSSNINTNQEKVSMPDNPEKQHSDKTSSTDVSTQSDQINRNDNNVVIGPNSLNNNSNAQPSSILSNILNYPTLNNTHQSMNQGNNPQFSQRINNNHPLQSNTSNNNNNNQQAAAGNNNGFFPTPGPLMPSVPGNNTQDHEIGLWAQQFLSNYQNFIHQSQAVAVSSRPQNLPINMLNGNLQFQQTLPGGTPNDLQSTIMENILNWSNQNNLTAINQQFQNQNRKRRNLQALSLSSGSTNSGSINSHTSSGSSSNRTINTPLMDPSTIMGNNPTMPMRNLSSLSVTPQFNLASHMQLVQQMNALPAQFLNNTFPPTLQPTTNVPFNSQGVNLMNNQRLDQNNQRMNQHQQLQHFQNQQLHHPPIPQARVTRRGRPPGANNSFRHLLQQVHNMSPTVSGKNEVLQQQQPKKEDVEQTCLWDNCKIVFPNQQGLVEHLSADHISHLDKYFCKWEGCDRDYPFKMQYMLVMHMRRHTGEKPNACTFPGCTKSYSRLENLKTHLRTHTGEKPYACEFYNCDKAFSNASDRAKHMNRTHSDKKPYICPEENCTKAYTDPSSLRKHIKTVHGEEAYERAKQNKAKNSRRVSYDYKNGERCSSSTYKRPKVDGEETNDEENGSINNTTNGSQDSTGTEDDQFSTLSRLLHNSMSPHININGGSGDHNSTGNDTFSAVSNFSSTSSSSGLSPSGSGPHSPESSSSTNKTGGGQPKLKFSVEGEFRNLQQGNYDVYVTQHQQHDPTNPYLYDGNAANNNIHGYTTNASVRLDNHRIESFTGEDSRNNQTSRRAPSLRGNESLSSNNNQQQNNNQHRGNESRGGKRNYNVSQTNLNFEDSSNQQTKKYVKKSGGSTKTRLIKKDTYQTTSGASSSDDSTVLQPPQHHLYNHHQQQFQNYYHHHQQQQHHQQQPMYNNEANFYHQQQPFEDDYGSDVSFYGRNVRSQEFMPLHSGVMYQGYNHLHNHSYHPDNNNLDFHGSVGVISNVPCPLGHSVIHPQITLTARAKPNTPPPDEMFEEGTHPYHYNNPYASTGQQYYGSNHNINDSTTTSTQYLLPPPPALTYHDSYRIPKNTCEYYQNYELNGHMPGNVYHNNHQTLCHIKQELEERDECPLAENLPTIRGYNNRTANNVIVQSANNFDYITETVLQDASTSELCDLGANALSGVVEPEPHIQVLPNSHTSTHQQQTTPQQLHTSTRNNNSSNIQDGGQGQGVLPK</sequence>
<feature type="compositionally biased region" description="Low complexity" evidence="10">
    <location>
        <begin position="863"/>
        <end position="879"/>
    </location>
</feature>
<feature type="region of interest" description="Disordered" evidence="10">
    <location>
        <begin position="651"/>
        <end position="713"/>
    </location>
</feature>
<keyword evidence="6" id="KW-0862">Zinc</keyword>
<dbReference type="GO" id="GO:0005634">
    <property type="term" value="C:nucleus"/>
    <property type="evidence" value="ECO:0007669"/>
    <property type="project" value="UniProtKB-SubCell"/>
</dbReference>
<feature type="compositionally biased region" description="Polar residues" evidence="10">
    <location>
        <begin position="782"/>
        <end position="800"/>
    </location>
</feature>
<feature type="compositionally biased region" description="Gly residues" evidence="10">
    <location>
        <begin position="1204"/>
        <end position="1213"/>
    </location>
</feature>
<keyword evidence="8" id="KW-0539">Nucleus</keyword>
<proteinExistence type="inferred from homology"/>
<dbReference type="InterPro" id="IPR056436">
    <property type="entry name" value="Znf-C2H2_ZIC1-5/GLI1-3-like"/>
</dbReference>
<dbReference type="AlphaFoldDB" id="A0A0N4ZMF1"/>
<feature type="region of interest" description="Disordered" evidence="10">
    <location>
        <begin position="239"/>
        <end position="271"/>
    </location>
</feature>
<keyword evidence="7" id="KW-0238">DNA-binding</keyword>
<dbReference type="PANTHER" id="PTHR45718">
    <property type="entry name" value="TRANSCRIPTIONAL ACTIVATOR CUBITUS INTERRUPTUS"/>
    <property type="match status" value="1"/>
</dbReference>
<dbReference type="Proteomes" id="UP000038045">
    <property type="component" value="Unplaced"/>
</dbReference>
<feature type="compositionally biased region" description="Polar residues" evidence="10">
    <location>
        <begin position="1"/>
        <end position="17"/>
    </location>
</feature>
<feature type="region of interest" description="Disordered" evidence="10">
    <location>
        <begin position="80"/>
        <end position="124"/>
    </location>
</feature>
<organism evidence="12 13">
    <name type="scientific">Parastrongyloides trichosuri</name>
    <name type="common">Possum-specific nematode worm</name>
    <dbReference type="NCBI Taxonomy" id="131310"/>
    <lineage>
        <taxon>Eukaryota</taxon>
        <taxon>Metazoa</taxon>
        <taxon>Ecdysozoa</taxon>
        <taxon>Nematoda</taxon>
        <taxon>Chromadorea</taxon>
        <taxon>Rhabditida</taxon>
        <taxon>Tylenchina</taxon>
        <taxon>Panagrolaimomorpha</taxon>
        <taxon>Strongyloidoidea</taxon>
        <taxon>Strongyloididae</taxon>
        <taxon>Parastrongyloides</taxon>
    </lineage>
</organism>
<dbReference type="GO" id="GO:0000978">
    <property type="term" value="F:RNA polymerase II cis-regulatory region sequence-specific DNA binding"/>
    <property type="evidence" value="ECO:0007669"/>
    <property type="project" value="TreeGrafter"/>
</dbReference>
<evidence type="ECO:0000256" key="10">
    <source>
        <dbReference type="SAM" id="MobiDB-lite"/>
    </source>
</evidence>
<comment type="similarity">
    <text evidence="2">Belongs to the GLI C2H2-type zinc-finger protein family.</text>
</comment>
<evidence type="ECO:0000256" key="9">
    <source>
        <dbReference type="PROSITE-ProRule" id="PRU00042"/>
    </source>
</evidence>
<name>A0A0N4ZMF1_PARTI</name>
<evidence type="ECO:0000313" key="13">
    <source>
        <dbReference type="WBParaSite" id="PTRK_0000971900.1"/>
    </source>
</evidence>
<evidence type="ECO:0000256" key="4">
    <source>
        <dbReference type="ARBA" id="ARBA00022737"/>
    </source>
</evidence>
<feature type="compositionally biased region" description="Low complexity" evidence="10">
    <location>
        <begin position="99"/>
        <end position="124"/>
    </location>
</feature>
<feature type="region of interest" description="Disordered" evidence="10">
    <location>
        <begin position="571"/>
        <end position="639"/>
    </location>
</feature>
<feature type="region of interest" description="Disordered" evidence="10">
    <location>
        <begin position="1"/>
        <end position="65"/>
    </location>
</feature>
<dbReference type="WBParaSite" id="PTRK_0000971900.1">
    <property type="protein sequence ID" value="PTRK_0000971900.1"/>
    <property type="gene ID" value="PTRK_0000971900"/>
</dbReference>
<feature type="compositionally biased region" description="Low complexity" evidence="10">
    <location>
        <begin position="239"/>
        <end position="265"/>
    </location>
</feature>
<feature type="compositionally biased region" description="Polar residues" evidence="10">
    <location>
        <begin position="620"/>
        <end position="633"/>
    </location>
</feature>
<evidence type="ECO:0000259" key="11">
    <source>
        <dbReference type="PROSITE" id="PS50157"/>
    </source>
</evidence>
<feature type="domain" description="C2H2-type" evidence="11">
    <location>
        <begin position="484"/>
        <end position="513"/>
    </location>
</feature>
<evidence type="ECO:0000256" key="5">
    <source>
        <dbReference type="ARBA" id="ARBA00022771"/>
    </source>
</evidence>
<dbReference type="PANTHER" id="PTHR45718:SF8">
    <property type="entry name" value="GLIS FAMILY ZINC FINGER 2"/>
    <property type="match status" value="1"/>
</dbReference>
<evidence type="ECO:0000256" key="7">
    <source>
        <dbReference type="ARBA" id="ARBA00023125"/>
    </source>
</evidence>
<keyword evidence="5 9" id="KW-0863">Zinc-finger</keyword>
<dbReference type="FunFam" id="3.30.160.60:FF:000072">
    <property type="entry name" value="zinc finger protein 143 isoform X1"/>
    <property type="match status" value="1"/>
</dbReference>
<dbReference type="InterPro" id="IPR013087">
    <property type="entry name" value="Znf_C2H2_type"/>
</dbReference>
<feature type="compositionally biased region" description="Polar residues" evidence="10">
    <location>
        <begin position="43"/>
        <end position="65"/>
    </location>
</feature>